<feature type="domain" description="Methylamine utilisation protein MauE" evidence="6">
    <location>
        <begin position="10"/>
        <end position="135"/>
    </location>
</feature>
<dbReference type="Pfam" id="PF07291">
    <property type="entry name" value="MauE"/>
    <property type="match status" value="1"/>
</dbReference>
<evidence type="ECO:0000256" key="3">
    <source>
        <dbReference type="ARBA" id="ARBA00022989"/>
    </source>
</evidence>
<feature type="transmembrane region" description="Helical" evidence="5">
    <location>
        <begin position="53"/>
        <end position="71"/>
    </location>
</feature>
<dbReference type="OrthoDB" id="673785at2"/>
<sequence length="150" mass="16951">MEGLKSGYKILLKSIIYLYVILFVYTATSKLLAFEVFETRLFKSPLISDYADTLAYAIPLIEYLITVFLLFPKTINIGLYASLGLMTLFTAYIIYILNFSSSIPCSCGGVLESLGWREHLIFNLSFIVLAIVGILLSNQQQSYKLKKYTA</sequence>
<keyword evidence="2 5" id="KW-0812">Transmembrane</keyword>
<dbReference type="GO" id="GO:0016020">
    <property type="term" value="C:membrane"/>
    <property type="evidence" value="ECO:0007669"/>
    <property type="project" value="UniProtKB-SubCell"/>
</dbReference>
<evidence type="ECO:0000256" key="5">
    <source>
        <dbReference type="SAM" id="Phobius"/>
    </source>
</evidence>
<dbReference type="InterPro" id="IPR009908">
    <property type="entry name" value="Methylamine_util_MauE"/>
</dbReference>
<name>A0A1K2IAS7_9FLAO</name>
<dbReference type="GO" id="GO:0030416">
    <property type="term" value="P:methylamine metabolic process"/>
    <property type="evidence" value="ECO:0007669"/>
    <property type="project" value="InterPro"/>
</dbReference>
<dbReference type="EMBL" id="FPKV01000001">
    <property type="protein sequence ID" value="SFZ89524.1"/>
    <property type="molecule type" value="Genomic_DNA"/>
</dbReference>
<protein>
    <submittedName>
        <fullName evidence="7">Methylamine utilisation protein MauE</fullName>
    </submittedName>
</protein>
<evidence type="ECO:0000256" key="2">
    <source>
        <dbReference type="ARBA" id="ARBA00022692"/>
    </source>
</evidence>
<accession>A0A1K2IAS7</accession>
<feature type="transmembrane region" description="Helical" evidence="5">
    <location>
        <begin position="12"/>
        <end position="33"/>
    </location>
</feature>
<dbReference type="Proteomes" id="UP000182544">
    <property type="component" value="Unassembled WGS sequence"/>
</dbReference>
<keyword evidence="3 5" id="KW-1133">Transmembrane helix</keyword>
<evidence type="ECO:0000259" key="6">
    <source>
        <dbReference type="Pfam" id="PF07291"/>
    </source>
</evidence>
<proteinExistence type="predicted"/>
<evidence type="ECO:0000313" key="7">
    <source>
        <dbReference type="EMBL" id="SFZ89524.1"/>
    </source>
</evidence>
<evidence type="ECO:0000256" key="1">
    <source>
        <dbReference type="ARBA" id="ARBA00004141"/>
    </source>
</evidence>
<dbReference type="STRING" id="369401.SAMN05428642_101361"/>
<comment type="subcellular location">
    <subcellularLocation>
        <location evidence="1">Membrane</location>
        <topology evidence="1">Multi-pass membrane protein</topology>
    </subcellularLocation>
</comment>
<evidence type="ECO:0000256" key="4">
    <source>
        <dbReference type="ARBA" id="ARBA00023136"/>
    </source>
</evidence>
<dbReference type="RefSeq" id="WP_072400020.1">
    <property type="nucleotide sequence ID" value="NZ_FPKV01000001.1"/>
</dbReference>
<reference evidence="7 8" key="1">
    <citation type="submission" date="2016-10" db="EMBL/GenBank/DDBJ databases">
        <authorList>
            <person name="de Groot N.N."/>
        </authorList>
    </citation>
    <scope>NUCLEOTIDE SEQUENCE [LARGE SCALE GENOMIC DNA]</scope>
    <source>
        <strain evidence="7 8">DSM 18180</strain>
    </source>
</reference>
<keyword evidence="4 5" id="KW-0472">Membrane</keyword>
<keyword evidence="8" id="KW-1185">Reference proteome</keyword>
<feature type="transmembrane region" description="Helical" evidence="5">
    <location>
        <begin position="120"/>
        <end position="137"/>
    </location>
</feature>
<gene>
    <name evidence="7" type="ORF">SAMN05428642_101361</name>
</gene>
<evidence type="ECO:0000313" key="8">
    <source>
        <dbReference type="Proteomes" id="UP000182544"/>
    </source>
</evidence>
<dbReference type="AlphaFoldDB" id="A0A1K2IAS7"/>
<organism evidence="7 8">
    <name type="scientific">Flaviramulus basaltis</name>
    <dbReference type="NCBI Taxonomy" id="369401"/>
    <lineage>
        <taxon>Bacteria</taxon>
        <taxon>Pseudomonadati</taxon>
        <taxon>Bacteroidota</taxon>
        <taxon>Flavobacteriia</taxon>
        <taxon>Flavobacteriales</taxon>
        <taxon>Flavobacteriaceae</taxon>
        <taxon>Flaviramulus</taxon>
    </lineage>
</organism>
<feature type="transmembrane region" description="Helical" evidence="5">
    <location>
        <begin position="78"/>
        <end position="100"/>
    </location>
</feature>